<name>Q9N4V1_CAEEL</name>
<reference evidence="2 3" key="1">
    <citation type="journal article" date="1998" name="Science">
        <title>Genome sequence of the nematode C. elegans: a platform for investigating biology.</title>
        <authorList>
            <consortium name="The C. elegans sequencing consortium"/>
            <person name="Sulson J.E."/>
            <person name="Waterston R."/>
        </authorList>
    </citation>
    <scope>NUCLEOTIDE SEQUENCE [LARGE SCALE GENOMIC DNA]</scope>
    <source>
        <strain evidence="2 3">Bristol N2</strain>
    </source>
</reference>
<dbReference type="GeneID" id="190024"/>
<protein>
    <submittedName>
        <fullName evidence="2">TransThyretin-Related family domain</fullName>
    </submittedName>
</protein>
<sequence length="143" mass="16366">MSLNLILVALPMLAFAIHIDCSEESTFFYFDNEYNLFLSVQNVTEVNRYIAFKVDTNADETTKYMICVQHHMQCLQANVETPDKVVINKKKPSGQVRYLGKNNFLCSFASSDFPNIFQKKKQLLVSKGVYQEPFVLIKGVNVP</sequence>
<feature type="chain" id="PRO_5004335300" evidence="1">
    <location>
        <begin position="17"/>
        <end position="143"/>
    </location>
</feature>
<keyword evidence="1" id="KW-0732">Signal</keyword>
<evidence type="ECO:0000313" key="4">
    <source>
        <dbReference type="WormBase" id="Y48D7A.1"/>
    </source>
</evidence>
<dbReference type="EMBL" id="BX284606">
    <property type="protein sequence ID" value="CCD73110.1"/>
    <property type="molecule type" value="Genomic_DNA"/>
</dbReference>
<organism evidence="2 3">
    <name type="scientific">Caenorhabditis elegans</name>
    <dbReference type="NCBI Taxonomy" id="6239"/>
    <lineage>
        <taxon>Eukaryota</taxon>
        <taxon>Metazoa</taxon>
        <taxon>Ecdysozoa</taxon>
        <taxon>Nematoda</taxon>
        <taxon>Chromadorea</taxon>
        <taxon>Rhabditida</taxon>
        <taxon>Rhabditina</taxon>
        <taxon>Rhabditomorpha</taxon>
        <taxon>Rhabditoidea</taxon>
        <taxon>Rhabditidae</taxon>
        <taxon>Peloderinae</taxon>
        <taxon>Caenorhabditis</taxon>
    </lineage>
</organism>
<dbReference type="CTD" id="190024"/>
<dbReference type="WormBase" id="Y48D7A.1">
    <property type="protein sequence ID" value="CE22156"/>
    <property type="gene ID" value="WBGene00021656"/>
</dbReference>
<evidence type="ECO:0000313" key="3">
    <source>
        <dbReference type="Proteomes" id="UP000001940"/>
    </source>
</evidence>
<dbReference type="Bgee" id="WBGene00021656">
    <property type="expression patterns" value="Expressed in embryo and 3 other cell types or tissues"/>
</dbReference>
<dbReference type="InParanoid" id="Q9N4V1"/>
<dbReference type="PhylomeDB" id="Q9N4V1"/>
<proteinExistence type="predicted"/>
<dbReference type="PANTHER" id="PTHR21449:SF5">
    <property type="entry name" value="CUB DOMAIN-CONTAINING PROTEIN-RELATED"/>
    <property type="match status" value="1"/>
</dbReference>
<evidence type="ECO:0000256" key="1">
    <source>
        <dbReference type="SAM" id="SignalP"/>
    </source>
</evidence>
<dbReference type="PANTHER" id="PTHR21449">
    <property type="entry name" value="PROTEIN CBG05271-RELATED"/>
    <property type="match status" value="1"/>
</dbReference>
<dbReference type="RefSeq" id="NP_508513.1">
    <property type="nucleotide sequence ID" value="NM_076112.1"/>
</dbReference>
<dbReference type="AlphaFoldDB" id="Q9N4V1"/>
<accession>Q9N4V1</accession>
<dbReference type="UCSC" id="Y48D7A.1">
    <property type="organism name" value="c. elegans"/>
</dbReference>
<dbReference type="FunCoup" id="Q9N4V1">
    <property type="interactions" value="230"/>
</dbReference>
<dbReference type="Proteomes" id="UP000001940">
    <property type="component" value="Chromosome X"/>
</dbReference>
<gene>
    <name evidence="2" type="ORF">CELE_Y48D7A.1</name>
    <name evidence="2 4" type="ORF">Y48D7A.1</name>
</gene>
<keyword evidence="3" id="KW-1185">Reference proteome</keyword>
<dbReference type="PaxDb" id="6239-Y48D7A.1"/>
<dbReference type="KEGG" id="cel:CELE_Y48D7A.1"/>
<dbReference type="AGR" id="WB:WBGene00021656"/>
<dbReference type="OMA" id="DETTKYM"/>
<evidence type="ECO:0000313" key="2">
    <source>
        <dbReference type="EMBL" id="CCD73110.1"/>
    </source>
</evidence>
<feature type="signal peptide" evidence="1">
    <location>
        <begin position="1"/>
        <end position="16"/>
    </location>
</feature>
<dbReference type="HOGENOM" id="CLU_1807955_0_0_1"/>